<dbReference type="Proteomes" id="UP000034103">
    <property type="component" value="Chromosome"/>
</dbReference>
<dbReference type="AlphaFoldDB" id="A0A0F6U1J1"/>
<proteinExistence type="predicted"/>
<name>A0A0F6U1J1_MICAE</name>
<reference evidence="1 2" key="1">
    <citation type="journal article" date="2015" name="Genome Announc.">
        <title>Complete Genome Sequence of Microcystis aeruginosa NIES-2549, a Bloom-Forming Cyanobacterium from Lake Kasumigaura, Japan.</title>
        <authorList>
            <person name="Yamaguchi H."/>
            <person name="Suzuki S."/>
            <person name="Tanabe Y."/>
            <person name="Osana Y."/>
            <person name="Shimura Y."/>
            <person name="Ishida K."/>
            <person name="Kawachi M."/>
        </authorList>
    </citation>
    <scope>NUCLEOTIDE SEQUENCE [LARGE SCALE GENOMIC DNA]</scope>
    <source>
        <strain evidence="1 2">NIES-2549</strain>
    </source>
</reference>
<sequence>MTLQLTINYPENLPDFLQKTRDDRLPKTKTSYLTIEITAVTILR</sequence>
<organism evidence="1 2">
    <name type="scientific">Microcystis aeruginosa NIES-2549</name>
    <dbReference type="NCBI Taxonomy" id="1641812"/>
    <lineage>
        <taxon>Bacteria</taxon>
        <taxon>Bacillati</taxon>
        <taxon>Cyanobacteriota</taxon>
        <taxon>Cyanophyceae</taxon>
        <taxon>Oscillatoriophycideae</taxon>
        <taxon>Chroococcales</taxon>
        <taxon>Microcystaceae</taxon>
        <taxon>Microcystis</taxon>
    </lineage>
</organism>
<gene>
    <name evidence="1" type="ORF">MYAER_0516</name>
</gene>
<evidence type="ECO:0000313" key="2">
    <source>
        <dbReference type="Proteomes" id="UP000034103"/>
    </source>
</evidence>
<protein>
    <submittedName>
        <fullName evidence="1">Uncharacterized protein</fullName>
    </submittedName>
</protein>
<dbReference type="EMBL" id="CP011304">
    <property type="protein sequence ID" value="AKE62876.1"/>
    <property type="molecule type" value="Genomic_DNA"/>
</dbReference>
<dbReference type="PATRIC" id="fig|1641812.3.peg.534"/>
<dbReference type="HOGENOM" id="CLU_3218590_0_0_3"/>
<evidence type="ECO:0000313" key="1">
    <source>
        <dbReference type="EMBL" id="AKE62876.1"/>
    </source>
</evidence>
<accession>A0A0F6U1J1</accession>